<dbReference type="InterPro" id="IPR032867">
    <property type="entry name" value="DYW_dom"/>
</dbReference>
<comment type="similarity">
    <text evidence="1">Belongs to the PPR family. PCMP-H subfamily.</text>
</comment>
<dbReference type="GO" id="GO:0008270">
    <property type="term" value="F:zinc ion binding"/>
    <property type="evidence" value="ECO:0007669"/>
    <property type="project" value="InterPro"/>
</dbReference>
<dbReference type="NCBIfam" id="TIGR00756">
    <property type="entry name" value="PPR"/>
    <property type="match status" value="4"/>
</dbReference>
<feature type="repeat" description="PPR" evidence="3">
    <location>
        <begin position="243"/>
        <end position="277"/>
    </location>
</feature>
<keyword evidence="6" id="KW-1185">Reference proteome</keyword>
<evidence type="ECO:0000256" key="3">
    <source>
        <dbReference type="PROSITE-ProRule" id="PRU00708"/>
    </source>
</evidence>
<feature type="repeat" description="PPR" evidence="3">
    <location>
        <begin position="111"/>
        <end position="141"/>
    </location>
</feature>
<feature type="repeat" description="PPR" evidence="3">
    <location>
        <begin position="142"/>
        <end position="176"/>
    </location>
</feature>
<proteinExistence type="inferred from homology"/>
<dbReference type="FunFam" id="1.25.40.10:FF:000325">
    <property type="entry name" value="Pentatricopeptide repeat-containing protein At4g14820"/>
    <property type="match status" value="1"/>
</dbReference>
<dbReference type="PANTHER" id="PTHR47926">
    <property type="entry name" value="PENTATRICOPEPTIDE REPEAT-CONTAINING PROTEIN"/>
    <property type="match status" value="1"/>
</dbReference>
<evidence type="ECO:0000313" key="6">
    <source>
        <dbReference type="Proteomes" id="UP001418222"/>
    </source>
</evidence>
<evidence type="ECO:0000256" key="1">
    <source>
        <dbReference type="ARBA" id="ARBA00006643"/>
    </source>
</evidence>
<gene>
    <name evidence="5" type="primary">PCMP-H29</name>
    <name evidence="5" type="ORF">KSP39_PZI018356</name>
</gene>
<keyword evidence="2" id="KW-0677">Repeat</keyword>
<dbReference type="InterPro" id="IPR046848">
    <property type="entry name" value="E_motif"/>
</dbReference>
<organism evidence="5 6">
    <name type="scientific">Platanthera zijinensis</name>
    <dbReference type="NCBI Taxonomy" id="2320716"/>
    <lineage>
        <taxon>Eukaryota</taxon>
        <taxon>Viridiplantae</taxon>
        <taxon>Streptophyta</taxon>
        <taxon>Embryophyta</taxon>
        <taxon>Tracheophyta</taxon>
        <taxon>Spermatophyta</taxon>
        <taxon>Magnoliopsida</taxon>
        <taxon>Liliopsida</taxon>
        <taxon>Asparagales</taxon>
        <taxon>Orchidaceae</taxon>
        <taxon>Orchidoideae</taxon>
        <taxon>Orchideae</taxon>
        <taxon>Orchidinae</taxon>
        <taxon>Platanthera</taxon>
    </lineage>
</organism>
<dbReference type="Pfam" id="PF14432">
    <property type="entry name" value="DYW_deaminase"/>
    <property type="match status" value="1"/>
</dbReference>
<comment type="caution">
    <text evidence="5">The sequence shown here is derived from an EMBL/GenBank/DDBJ whole genome shotgun (WGS) entry which is preliminary data.</text>
</comment>
<name>A0AAP0B429_9ASPA</name>
<feature type="repeat" description="PPR" evidence="3">
    <location>
        <begin position="345"/>
        <end position="379"/>
    </location>
</feature>
<sequence length="652" mass="72779">MAKPLLTKLFFSPTPKSREEFINLCSKGFLRQALHGFLPEVFADPNLFSHLLKGCCNPYESLPRGQQLHGFIITSGAAADRFTANHLLHMYSNLRDLPSAAAIFAGMPRKNVMSYNILIGGFIQNDDLRSARQLFDVMLDRNIATWNAMVTGYTHFGFNEEGLAFMVRMRREGLRPDEFSLASALRCCAGLKLLAIGQQIHGFLILSGFEADICVGSSLSHMYMNCGRLHEGERALKVMPAHTVISCNTVIAGRSQNGDHEGALRHFTLMKTAGLEPDQVTFVTVITSCSELSAITQGQQAHAQATKAGVDSSTPITSSLVSMYSKCGSLQDSIKIFDESSEESDLILWSSMIAAYGFHGNGRGAIQLFEKMVHRGIEPSEITFLSLLYACCHSGLKDEGLHYFELLSKKYGFEPSLKHYTCMVDLLGRVGCLDEAESMIKSMPVEEDGVIWKTLLSACKIHRNSEMMERVAERILELDPGDSASYILISNIRASEARWSEVSEVRSSMRERKVRKEPGVSWTEVKGRVHQFSTGQRSHPRQGEIDVCLWEMMSRMREMGYVPDTVVVLHDMEDEEKECSLAHHSEKLAIAFAIISLPRGAPIRIMKNLRVCDDCHSAIKFISKISDREIVVRDVSRFHHFANGGCSCGDHW</sequence>
<dbReference type="GO" id="GO:0003723">
    <property type="term" value="F:RNA binding"/>
    <property type="evidence" value="ECO:0007669"/>
    <property type="project" value="InterPro"/>
</dbReference>
<dbReference type="Gene3D" id="1.25.40.10">
    <property type="entry name" value="Tetratricopeptide repeat domain"/>
    <property type="match status" value="3"/>
</dbReference>
<dbReference type="InterPro" id="IPR002885">
    <property type="entry name" value="PPR_rpt"/>
</dbReference>
<dbReference type="InterPro" id="IPR011990">
    <property type="entry name" value="TPR-like_helical_dom_sf"/>
</dbReference>
<dbReference type="Pfam" id="PF01535">
    <property type="entry name" value="PPR"/>
    <property type="match status" value="4"/>
</dbReference>
<accession>A0AAP0B429</accession>
<dbReference type="InterPro" id="IPR046960">
    <property type="entry name" value="PPR_At4g14850-like_plant"/>
</dbReference>
<dbReference type="Proteomes" id="UP001418222">
    <property type="component" value="Unassembled WGS sequence"/>
</dbReference>
<evidence type="ECO:0000256" key="2">
    <source>
        <dbReference type="ARBA" id="ARBA00022737"/>
    </source>
</evidence>
<dbReference type="GO" id="GO:0009451">
    <property type="term" value="P:RNA modification"/>
    <property type="evidence" value="ECO:0007669"/>
    <property type="project" value="InterPro"/>
</dbReference>
<dbReference type="Pfam" id="PF20431">
    <property type="entry name" value="E_motif"/>
    <property type="match status" value="1"/>
</dbReference>
<dbReference type="SUPFAM" id="SSF48452">
    <property type="entry name" value="TPR-like"/>
    <property type="match status" value="1"/>
</dbReference>
<dbReference type="FunFam" id="1.25.40.10:FF:000344">
    <property type="entry name" value="Pentatricopeptide repeat-containing protein"/>
    <property type="match status" value="1"/>
</dbReference>
<protein>
    <submittedName>
        <fullName evidence="5">Pentatricopeptide repeat-containing protein</fullName>
    </submittedName>
</protein>
<evidence type="ECO:0000259" key="4">
    <source>
        <dbReference type="Pfam" id="PF14432"/>
    </source>
</evidence>
<evidence type="ECO:0000313" key="5">
    <source>
        <dbReference type="EMBL" id="KAK8926554.1"/>
    </source>
</evidence>
<dbReference type="Pfam" id="PF13041">
    <property type="entry name" value="PPR_2"/>
    <property type="match status" value="2"/>
</dbReference>
<dbReference type="PANTHER" id="PTHR47926:SF409">
    <property type="entry name" value="DYW DOMAIN-CONTAINING PROTEIN"/>
    <property type="match status" value="1"/>
</dbReference>
<feature type="domain" description="DYW" evidence="4">
    <location>
        <begin position="560"/>
        <end position="652"/>
    </location>
</feature>
<dbReference type="AlphaFoldDB" id="A0AAP0B429"/>
<reference evidence="5 6" key="1">
    <citation type="journal article" date="2022" name="Nat. Plants">
        <title>Genomes of leafy and leafless Platanthera orchids illuminate the evolution of mycoheterotrophy.</title>
        <authorList>
            <person name="Li M.H."/>
            <person name="Liu K.W."/>
            <person name="Li Z."/>
            <person name="Lu H.C."/>
            <person name="Ye Q.L."/>
            <person name="Zhang D."/>
            <person name="Wang J.Y."/>
            <person name="Li Y.F."/>
            <person name="Zhong Z.M."/>
            <person name="Liu X."/>
            <person name="Yu X."/>
            <person name="Liu D.K."/>
            <person name="Tu X.D."/>
            <person name="Liu B."/>
            <person name="Hao Y."/>
            <person name="Liao X.Y."/>
            <person name="Jiang Y.T."/>
            <person name="Sun W.H."/>
            <person name="Chen J."/>
            <person name="Chen Y.Q."/>
            <person name="Ai Y."/>
            <person name="Zhai J.W."/>
            <person name="Wu S.S."/>
            <person name="Zhou Z."/>
            <person name="Hsiao Y.Y."/>
            <person name="Wu W.L."/>
            <person name="Chen Y.Y."/>
            <person name="Lin Y.F."/>
            <person name="Hsu J.L."/>
            <person name="Li C.Y."/>
            <person name="Wang Z.W."/>
            <person name="Zhao X."/>
            <person name="Zhong W.Y."/>
            <person name="Ma X.K."/>
            <person name="Ma L."/>
            <person name="Huang J."/>
            <person name="Chen G.Z."/>
            <person name="Huang M.Z."/>
            <person name="Huang L."/>
            <person name="Peng D.H."/>
            <person name="Luo Y.B."/>
            <person name="Zou S.Q."/>
            <person name="Chen S.P."/>
            <person name="Lan S."/>
            <person name="Tsai W.C."/>
            <person name="Van de Peer Y."/>
            <person name="Liu Z.J."/>
        </authorList>
    </citation>
    <scope>NUCLEOTIDE SEQUENCE [LARGE SCALE GENOMIC DNA]</scope>
    <source>
        <strain evidence="5">Lor287</strain>
    </source>
</reference>
<dbReference type="PROSITE" id="PS51375">
    <property type="entry name" value="PPR"/>
    <property type="match status" value="4"/>
</dbReference>
<dbReference type="EMBL" id="JBBWWQ010000016">
    <property type="protein sequence ID" value="KAK8926554.1"/>
    <property type="molecule type" value="Genomic_DNA"/>
</dbReference>